<evidence type="ECO:0000256" key="1">
    <source>
        <dbReference type="ARBA" id="ARBA00001924"/>
    </source>
</evidence>
<evidence type="ECO:0000256" key="2">
    <source>
        <dbReference type="ARBA" id="ARBA00022505"/>
    </source>
</evidence>
<dbReference type="SUPFAM" id="SSF56524">
    <property type="entry name" value="Oxidoreductase molybdopterin-binding domain"/>
    <property type="match status" value="1"/>
</dbReference>
<dbReference type="EMBL" id="BOOC01000056">
    <property type="protein sequence ID" value="GIH44310.1"/>
    <property type="molecule type" value="Genomic_DNA"/>
</dbReference>
<dbReference type="Pfam" id="PF03404">
    <property type="entry name" value="Mo-co_dimer"/>
    <property type="match status" value="1"/>
</dbReference>
<proteinExistence type="predicted"/>
<dbReference type="PANTHER" id="PTHR19372">
    <property type="entry name" value="SULFITE REDUCTASE"/>
    <property type="match status" value="1"/>
</dbReference>
<dbReference type="Gene3D" id="2.60.40.650">
    <property type="match status" value="1"/>
</dbReference>
<feature type="domain" description="Moybdenum cofactor oxidoreductase dimerisation" evidence="7">
    <location>
        <begin position="326"/>
        <end position="436"/>
    </location>
</feature>
<dbReference type="PANTHER" id="PTHR19372:SF7">
    <property type="entry name" value="SULFITE OXIDASE, MITOCHONDRIAL"/>
    <property type="match status" value="1"/>
</dbReference>
<evidence type="ECO:0000256" key="3">
    <source>
        <dbReference type="ARBA" id="ARBA00022723"/>
    </source>
</evidence>
<feature type="domain" description="Oxidoreductase molybdopterin-binding" evidence="6">
    <location>
        <begin position="116"/>
        <end position="294"/>
    </location>
</feature>
<comment type="cofactor">
    <cofactor evidence="1">
        <name>Mo-molybdopterin</name>
        <dbReference type="ChEBI" id="CHEBI:71302"/>
    </cofactor>
</comment>
<feature type="region of interest" description="Disordered" evidence="5">
    <location>
        <begin position="1"/>
        <end position="22"/>
    </location>
</feature>
<keyword evidence="2" id="KW-0500">Molybdenum</keyword>
<evidence type="ECO:0000256" key="5">
    <source>
        <dbReference type="SAM" id="MobiDB-lite"/>
    </source>
</evidence>
<evidence type="ECO:0000313" key="9">
    <source>
        <dbReference type="Proteomes" id="UP000603904"/>
    </source>
</evidence>
<evidence type="ECO:0000256" key="4">
    <source>
        <dbReference type="ARBA" id="ARBA00023002"/>
    </source>
</evidence>
<dbReference type="InterPro" id="IPR008335">
    <property type="entry name" value="Mopterin_OxRdtase_euk"/>
</dbReference>
<dbReference type="InterPro" id="IPR006311">
    <property type="entry name" value="TAT_signal"/>
</dbReference>
<dbReference type="PROSITE" id="PS51318">
    <property type="entry name" value="TAT"/>
    <property type="match status" value="1"/>
</dbReference>
<dbReference type="Pfam" id="PF00174">
    <property type="entry name" value="Oxidored_molyb"/>
    <property type="match status" value="1"/>
</dbReference>
<keyword evidence="3" id="KW-0479">Metal-binding</keyword>
<keyword evidence="4" id="KW-0560">Oxidoreductase</keyword>
<comment type="caution">
    <text evidence="8">The sequence shown here is derived from an EMBL/GenBank/DDBJ whole genome shotgun (WGS) entry which is preliminary data.</text>
</comment>
<dbReference type="Proteomes" id="UP000603904">
    <property type="component" value="Unassembled WGS sequence"/>
</dbReference>
<dbReference type="PRINTS" id="PR00407">
    <property type="entry name" value="EUMOPTERIN"/>
</dbReference>
<accession>A0ABQ4GB97</accession>
<evidence type="ECO:0000313" key="8">
    <source>
        <dbReference type="EMBL" id="GIH44310.1"/>
    </source>
</evidence>
<dbReference type="InterPro" id="IPR000572">
    <property type="entry name" value="OxRdtase_Mopterin-bd_dom"/>
</dbReference>
<keyword evidence="9" id="KW-1185">Reference proteome</keyword>
<reference evidence="8 9" key="1">
    <citation type="submission" date="2021-01" db="EMBL/GenBank/DDBJ databases">
        <title>Whole genome shotgun sequence of Microbispora corallina NBRC 16416.</title>
        <authorList>
            <person name="Komaki H."/>
            <person name="Tamura T."/>
        </authorList>
    </citation>
    <scope>NUCLEOTIDE SEQUENCE [LARGE SCALE GENOMIC DNA]</scope>
    <source>
        <strain evidence="8 9">NBRC 16416</strain>
    </source>
</reference>
<protein>
    <submittedName>
        <fullName evidence="8">Sulfite oxidase</fullName>
    </submittedName>
</protein>
<dbReference type="Gene3D" id="3.90.420.10">
    <property type="entry name" value="Oxidoreductase, molybdopterin-binding domain"/>
    <property type="match status" value="1"/>
</dbReference>
<sequence>MLAVTHRPDHSEDGTGRPRETGYSRRSFLACSAAGAAAPFLVRGASSSPGAAAPPSGEAANFVVQPTPSRYFVHRENGSEEMKWGPVGRAVLDGRHAEYGDAIPNDRLYIHNRARPPRIDRRAWRLRLTGDALARPRSFTYDDLLAMPPVTLRRTIDCGANCSAFFPKLPPGGADERWLPVGYTQWHFGAVGAAEWTGVRAGDVLAAAGARSPVDVKFMGLDLIVNQSFPGGTVRYSQVVPIEKVLKDDTLLVYRMNGQDLPVDHGYPLRLLLSGWSAVTFVKWLGEIEVSTRRIPPTGLQTRHVLTGPAYPKPVPLSVSPIRSAIEHDPEVTLHPGDVVLRGRAWSGHGAIDRVDVSVERLAAPGRWVTEMPWRRATLLNTPEPFMWVRFEVPWRGARPGQYRVMSRARDRAGNVQPRPQDVVWNQHGLGYNGHYPLELIVVPPSDMP</sequence>
<organism evidence="8 9">
    <name type="scientific">Microbispora corallina</name>
    <dbReference type="NCBI Taxonomy" id="83302"/>
    <lineage>
        <taxon>Bacteria</taxon>
        <taxon>Bacillati</taxon>
        <taxon>Actinomycetota</taxon>
        <taxon>Actinomycetes</taxon>
        <taxon>Streptosporangiales</taxon>
        <taxon>Streptosporangiaceae</taxon>
        <taxon>Microbispora</taxon>
    </lineage>
</organism>
<name>A0ABQ4GB97_9ACTN</name>
<evidence type="ECO:0000259" key="6">
    <source>
        <dbReference type="Pfam" id="PF00174"/>
    </source>
</evidence>
<dbReference type="InterPro" id="IPR005066">
    <property type="entry name" value="MoCF_OxRdtse_dimer"/>
</dbReference>
<evidence type="ECO:0000259" key="7">
    <source>
        <dbReference type="Pfam" id="PF03404"/>
    </source>
</evidence>
<dbReference type="SUPFAM" id="SSF81296">
    <property type="entry name" value="E set domains"/>
    <property type="match status" value="1"/>
</dbReference>
<gene>
    <name evidence="8" type="ORF">Mco01_73100</name>
</gene>
<dbReference type="InterPro" id="IPR014756">
    <property type="entry name" value="Ig_E-set"/>
</dbReference>
<dbReference type="InterPro" id="IPR036374">
    <property type="entry name" value="OxRdtase_Mopterin-bd_sf"/>
</dbReference>